<dbReference type="PROSITE" id="PS51379">
    <property type="entry name" value="4FE4S_FER_2"/>
    <property type="match status" value="2"/>
</dbReference>
<dbReference type="InterPro" id="IPR017900">
    <property type="entry name" value="4Fe4S_Fe_S_CS"/>
</dbReference>
<dbReference type="RefSeq" id="WP_077849271.1">
    <property type="nucleotide sequence ID" value="NZ_LZZM01000209.1"/>
</dbReference>
<feature type="domain" description="4Fe-4S ferredoxin-type" evidence="6">
    <location>
        <begin position="35"/>
        <end position="63"/>
    </location>
</feature>
<dbReference type="OrthoDB" id="368873at2"/>
<dbReference type="GO" id="GO:0051536">
    <property type="term" value="F:iron-sulfur cluster binding"/>
    <property type="evidence" value="ECO:0007669"/>
    <property type="project" value="UniProtKB-KW"/>
</dbReference>
<dbReference type="Gene3D" id="3.40.109.10">
    <property type="entry name" value="NADH Oxidase"/>
    <property type="match status" value="1"/>
</dbReference>
<dbReference type="Pfam" id="PF13237">
    <property type="entry name" value="Fer4_10"/>
    <property type="match status" value="1"/>
</dbReference>
<dbReference type="GO" id="GO:0016491">
    <property type="term" value="F:oxidoreductase activity"/>
    <property type="evidence" value="ECO:0007669"/>
    <property type="project" value="UniProtKB-KW"/>
</dbReference>
<feature type="domain" description="4Fe-4S ferredoxin-type" evidence="6">
    <location>
        <begin position="5"/>
        <end position="34"/>
    </location>
</feature>
<dbReference type="EMBL" id="LZZM01000209">
    <property type="protein sequence ID" value="OOM73821.1"/>
    <property type="molecule type" value="Genomic_DNA"/>
</dbReference>
<dbReference type="SUPFAM" id="SSF55469">
    <property type="entry name" value="FMN-dependent nitroreductase-like"/>
    <property type="match status" value="1"/>
</dbReference>
<evidence type="ECO:0000313" key="8">
    <source>
        <dbReference type="Proteomes" id="UP000190890"/>
    </source>
</evidence>
<evidence type="ECO:0000259" key="6">
    <source>
        <dbReference type="PROSITE" id="PS51379"/>
    </source>
</evidence>
<dbReference type="Gene3D" id="3.30.70.20">
    <property type="match status" value="1"/>
</dbReference>
<gene>
    <name evidence="7" type="ORF">CLPUN_43280</name>
</gene>
<dbReference type="InterPro" id="IPR000415">
    <property type="entry name" value="Nitroreductase-like"/>
</dbReference>
<dbReference type="PROSITE" id="PS00198">
    <property type="entry name" value="4FE4S_FER_1"/>
    <property type="match status" value="1"/>
</dbReference>
<evidence type="ECO:0000256" key="4">
    <source>
        <dbReference type="ARBA" id="ARBA00023004"/>
    </source>
</evidence>
<keyword evidence="4" id="KW-0408">Iron</keyword>
<dbReference type="SUPFAM" id="SSF54862">
    <property type="entry name" value="4Fe-4S ferredoxins"/>
    <property type="match status" value="1"/>
</dbReference>
<dbReference type="STRING" id="29367.CLPUN_43280"/>
<keyword evidence="2" id="KW-0479">Metal-binding</keyword>
<evidence type="ECO:0000256" key="2">
    <source>
        <dbReference type="ARBA" id="ARBA00022723"/>
    </source>
</evidence>
<name>A0A1S8T897_9CLOT</name>
<keyword evidence="5" id="KW-0411">Iron-sulfur</keyword>
<dbReference type="AlphaFoldDB" id="A0A1S8T897"/>
<evidence type="ECO:0000256" key="3">
    <source>
        <dbReference type="ARBA" id="ARBA00023002"/>
    </source>
</evidence>
<evidence type="ECO:0000313" key="7">
    <source>
        <dbReference type="EMBL" id="OOM73821.1"/>
    </source>
</evidence>
<comment type="similarity">
    <text evidence="1">Belongs to the nitroreductase family.</text>
</comment>
<evidence type="ECO:0000256" key="1">
    <source>
        <dbReference type="ARBA" id="ARBA00007118"/>
    </source>
</evidence>
<sequence length="266" mass="29772">MDINSTVIINKEKCIGCGQCCKDCPSHVLELQGGKATTVSEQCLKCGHCIAICPKNAVTISEYDMSEVQEIEKDGYSLDPKQLMQHLMFRRSIRRYKNIPVESEKINRIIEAGRYTPTGSNEQGVRYIVLQNSIPMLEEAGIEKFKQLKKIASVLSKFIRLPYDLNKYKLEPGFLFQGAPLLILAISEDDVDAALASMSMELMAEAQGLGTLYAGLFIRAARHSKKIRNMLNLKKKEKVVAGLAIGYPDVIYQRTAPRKKADVQLI</sequence>
<organism evidence="7 8">
    <name type="scientific">Clostridium puniceum</name>
    <dbReference type="NCBI Taxonomy" id="29367"/>
    <lineage>
        <taxon>Bacteria</taxon>
        <taxon>Bacillati</taxon>
        <taxon>Bacillota</taxon>
        <taxon>Clostridia</taxon>
        <taxon>Eubacteriales</taxon>
        <taxon>Clostridiaceae</taxon>
        <taxon>Clostridium</taxon>
    </lineage>
</organism>
<dbReference type="Proteomes" id="UP000190890">
    <property type="component" value="Unassembled WGS sequence"/>
</dbReference>
<dbReference type="InterPro" id="IPR017896">
    <property type="entry name" value="4Fe4S_Fe-S-bd"/>
</dbReference>
<comment type="caution">
    <text evidence="7">The sequence shown here is derived from an EMBL/GenBank/DDBJ whole genome shotgun (WGS) entry which is preliminary data.</text>
</comment>
<dbReference type="PANTHER" id="PTHR43673:SF10">
    <property type="entry name" value="NADH DEHYDROGENASE_NAD(P)H NITROREDUCTASE XCC3605-RELATED"/>
    <property type="match status" value="1"/>
</dbReference>
<dbReference type="Pfam" id="PF00881">
    <property type="entry name" value="Nitroreductase"/>
    <property type="match status" value="1"/>
</dbReference>
<proteinExistence type="inferred from homology"/>
<keyword evidence="8" id="KW-1185">Reference proteome</keyword>
<accession>A0A1S8T897</accession>
<dbReference type="InterPro" id="IPR029479">
    <property type="entry name" value="Nitroreductase"/>
</dbReference>
<keyword evidence="3" id="KW-0560">Oxidoreductase</keyword>
<reference evidence="7 8" key="1">
    <citation type="submission" date="2016-05" db="EMBL/GenBank/DDBJ databases">
        <title>Microbial solvent formation.</title>
        <authorList>
            <person name="Poehlein A."/>
            <person name="Montoya Solano J.D."/>
            <person name="Flitsch S."/>
            <person name="Krabben P."/>
            <person name="Duerre P."/>
            <person name="Daniel R."/>
        </authorList>
    </citation>
    <scope>NUCLEOTIDE SEQUENCE [LARGE SCALE GENOMIC DNA]</scope>
    <source>
        <strain evidence="7 8">DSM 2619</strain>
    </source>
</reference>
<protein>
    <submittedName>
        <fullName evidence="7">Ferredoxin-2</fullName>
    </submittedName>
</protein>
<evidence type="ECO:0000256" key="5">
    <source>
        <dbReference type="ARBA" id="ARBA00023014"/>
    </source>
</evidence>
<dbReference type="PANTHER" id="PTHR43673">
    <property type="entry name" value="NAD(P)H NITROREDUCTASE YDGI-RELATED"/>
    <property type="match status" value="1"/>
</dbReference>
<dbReference type="GO" id="GO:0046872">
    <property type="term" value="F:metal ion binding"/>
    <property type="evidence" value="ECO:0007669"/>
    <property type="project" value="UniProtKB-KW"/>
</dbReference>